<dbReference type="EMBL" id="JBHUMQ010000006">
    <property type="protein sequence ID" value="MFD2692657.1"/>
    <property type="molecule type" value="Genomic_DNA"/>
</dbReference>
<dbReference type="RefSeq" id="WP_253064219.1">
    <property type="nucleotide sequence ID" value="NZ_JAMXWM010000028.1"/>
</dbReference>
<dbReference type="Pfam" id="PF04657">
    <property type="entry name" value="DMT_YdcZ"/>
    <property type="match status" value="1"/>
</dbReference>
<keyword evidence="1" id="KW-0472">Membrane</keyword>
<gene>
    <name evidence="2" type="ORF">ACFSUE_03220</name>
</gene>
<feature type="transmembrane region" description="Helical" evidence="1">
    <location>
        <begin position="72"/>
        <end position="91"/>
    </location>
</feature>
<proteinExistence type="predicted"/>
<name>A0ABW5S0G6_9BACL</name>
<comment type="caution">
    <text evidence="2">The sequence shown here is derived from an EMBL/GenBank/DDBJ whole genome shotgun (WGS) entry which is preliminary data.</text>
</comment>
<keyword evidence="3" id="KW-1185">Reference proteome</keyword>
<keyword evidence="1" id="KW-0812">Transmembrane</keyword>
<dbReference type="PANTHER" id="PTHR34821">
    <property type="entry name" value="INNER MEMBRANE PROTEIN YDCZ"/>
    <property type="match status" value="1"/>
</dbReference>
<dbReference type="PANTHER" id="PTHR34821:SF2">
    <property type="entry name" value="INNER MEMBRANE PROTEIN YDCZ"/>
    <property type="match status" value="1"/>
</dbReference>
<dbReference type="Proteomes" id="UP001597399">
    <property type="component" value="Unassembled WGS sequence"/>
</dbReference>
<evidence type="ECO:0000256" key="1">
    <source>
        <dbReference type="SAM" id="Phobius"/>
    </source>
</evidence>
<feature type="transmembrane region" description="Helical" evidence="1">
    <location>
        <begin position="37"/>
        <end position="60"/>
    </location>
</feature>
<feature type="transmembrane region" description="Helical" evidence="1">
    <location>
        <begin position="97"/>
        <end position="116"/>
    </location>
</feature>
<dbReference type="InterPro" id="IPR006750">
    <property type="entry name" value="YdcZ"/>
</dbReference>
<reference evidence="3" key="1">
    <citation type="journal article" date="2019" name="Int. J. Syst. Evol. Microbiol.">
        <title>The Global Catalogue of Microorganisms (GCM) 10K type strain sequencing project: providing services to taxonomists for standard genome sequencing and annotation.</title>
        <authorList>
            <consortium name="The Broad Institute Genomics Platform"/>
            <consortium name="The Broad Institute Genome Sequencing Center for Infectious Disease"/>
            <person name="Wu L."/>
            <person name="Ma J."/>
        </authorList>
    </citation>
    <scope>NUCLEOTIDE SEQUENCE [LARGE SCALE GENOMIC DNA]</scope>
    <source>
        <strain evidence="3">TISTR 2466</strain>
    </source>
</reference>
<evidence type="ECO:0000313" key="2">
    <source>
        <dbReference type="EMBL" id="MFD2692657.1"/>
    </source>
</evidence>
<feature type="transmembrane region" description="Helical" evidence="1">
    <location>
        <begin position="128"/>
        <end position="145"/>
    </location>
</feature>
<protein>
    <submittedName>
        <fullName evidence="2">DMT family transporter</fullName>
    </submittedName>
</protein>
<keyword evidence="1" id="KW-1133">Transmembrane helix</keyword>
<evidence type="ECO:0000313" key="3">
    <source>
        <dbReference type="Proteomes" id="UP001597399"/>
    </source>
</evidence>
<accession>A0ABW5S0G6</accession>
<sequence length="161" mass="17655">MIFFILFLSIFGGVLLSTQSSINGAFSRHAGTFESAFLTFFTGMLIMFIVVLFFGSGHLLEIVNVPKWQLSGVWFGVGYLFLTIAAVPKIGVTATNIATVIGQLLMSLFIDHFGWFNGTQVPMNLKRMIAVVLMLIALHPIYAGTNKTEQVAGIDTGMNRQ</sequence>
<organism evidence="2 3">
    <name type="scientific">Sporolactobacillus shoreicorticis</name>
    <dbReference type="NCBI Taxonomy" id="1923877"/>
    <lineage>
        <taxon>Bacteria</taxon>
        <taxon>Bacillati</taxon>
        <taxon>Bacillota</taxon>
        <taxon>Bacilli</taxon>
        <taxon>Bacillales</taxon>
        <taxon>Sporolactobacillaceae</taxon>
        <taxon>Sporolactobacillus</taxon>
    </lineage>
</organism>